<keyword evidence="2" id="KW-0812">Transmembrane</keyword>
<name>A0A9X1VQG6_9FLAO</name>
<feature type="transmembrane region" description="Helical" evidence="2">
    <location>
        <begin position="129"/>
        <end position="151"/>
    </location>
</feature>
<evidence type="ECO:0000259" key="4">
    <source>
        <dbReference type="SMART" id="SM00287"/>
    </source>
</evidence>
<dbReference type="PROSITE" id="PS50293">
    <property type="entry name" value="TPR_REGION"/>
    <property type="match status" value="1"/>
</dbReference>
<dbReference type="Proteomes" id="UP001139369">
    <property type="component" value="Unassembled WGS sequence"/>
</dbReference>
<evidence type="ECO:0000313" key="6">
    <source>
        <dbReference type="Proteomes" id="UP001139369"/>
    </source>
</evidence>
<dbReference type="Pfam" id="PF08239">
    <property type="entry name" value="SH3_3"/>
    <property type="match status" value="1"/>
</dbReference>
<keyword evidence="3" id="KW-0732">Signal</keyword>
<proteinExistence type="predicted"/>
<keyword evidence="1" id="KW-0802">TPR repeat</keyword>
<dbReference type="Pfam" id="PF00515">
    <property type="entry name" value="TPR_1"/>
    <property type="match status" value="1"/>
</dbReference>
<keyword evidence="2" id="KW-1133">Transmembrane helix</keyword>
<dbReference type="InterPro" id="IPR019734">
    <property type="entry name" value="TPR_rpt"/>
</dbReference>
<dbReference type="SMART" id="SM00028">
    <property type="entry name" value="TPR"/>
    <property type="match status" value="2"/>
</dbReference>
<evidence type="ECO:0000256" key="3">
    <source>
        <dbReference type="SAM" id="SignalP"/>
    </source>
</evidence>
<evidence type="ECO:0000313" key="5">
    <source>
        <dbReference type="EMBL" id="MCI2229973.1"/>
    </source>
</evidence>
<evidence type="ECO:0000256" key="2">
    <source>
        <dbReference type="SAM" id="Phobius"/>
    </source>
</evidence>
<dbReference type="Gene3D" id="2.30.30.40">
    <property type="entry name" value="SH3 Domains"/>
    <property type="match status" value="1"/>
</dbReference>
<dbReference type="Gene3D" id="1.25.40.10">
    <property type="entry name" value="Tetratricopeptide repeat domain"/>
    <property type="match status" value="1"/>
</dbReference>
<gene>
    <name evidence="5" type="ORF">MC378_12415</name>
</gene>
<dbReference type="InterPro" id="IPR003646">
    <property type="entry name" value="SH3-like_bac-type"/>
</dbReference>
<dbReference type="AlphaFoldDB" id="A0A9X1VQG6"/>
<keyword evidence="2" id="KW-0472">Membrane</keyword>
<feature type="transmembrane region" description="Helical" evidence="2">
    <location>
        <begin position="158"/>
        <end position="178"/>
    </location>
</feature>
<dbReference type="RefSeq" id="WP_242179083.1">
    <property type="nucleotide sequence ID" value="NZ_JAKQYM010000009.1"/>
</dbReference>
<feature type="signal peptide" evidence="3">
    <location>
        <begin position="1"/>
        <end position="19"/>
    </location>
</feature>
<dbReference type="EMBL" id="JAKQYM010000009">
    <property type="protein sequence ID" value="MCI2229973.1"/>
    <property type="molecule type" value="Genomic_DNA"/>
</dbReference>
<evidence type="ECO:0000256" key="1">
    <source>
        <dbReference type="PROSITE-ProRule" id="PRU00339"/>
    </source>
</evidence>
<dbReference type="SUPFAM" id="SSF48452">
    <property type="entry name" value="TPR-like"/>
    <property type="match status" value="1"/>
</dbReference>
<accession>A0A9X1VQG6</accession>
<feature type="chain" id="PRO_5040808309" evidence="3">
    <location>
        <begin position="20"/>
        <end position="249"/>
    </location>
</feature>
<dbReference type="PROSITE" id="PS50005">
    <property type="entry name" value="TPR"/>
    <property type="match status" value="1"/>
</dbReference>
<organism evidence="5 6">
    <name type="scientific">Polaribacter marinus</name>
    <dbReference type="NCBI Taxonomy" id="2916838"/>
    <lineage>
        <taxon>Bacteria</taxon>
        <taxon>Pseudomonadati</taxon>
        <taxon>Bacteroidota</taxon>
        <taxon>Flavobacteriia</taxon>
        <taxon>Flavobacteriales</taxon>
        <taxon>Flavobacteriaceae</taxon>
    </lineage>
</organism>
<reference evidence="5" key="1">
    <citation type="submission" date="2022-02" db="EMBL/GenBank/DDBJ databases">
        <title>Polaribacter sp. MSW13, isolated from seawater.</title>
        <authorList>
            <person name="Kristyanto S."/>
            <person name="Jung J."/>
            <person name="Jeon C.O."/>
        </authorList>
    </citation>
    <scope>NUCLEOTIDE SEQUENCE</scope>
    <source>
        <strain evidence="5">MSW13</strain>
    </source>
</reference>
<dbReference type="InterPro" id="IPR011990">
    <property type="entry name" value="TPR-like_helical_dom_sf"/>
</dbReference>
<comment type="caution">
    <text evidence="5">The sequence shown here is derived from an EMBL/GenBank/DDBJ whole genome shotgun (WGS) entry which is preliminary data.</text>
</comment>
<feature type="domain" description="SH3b" evidence="4">
    <location>
        <begin position="187"/>
        <end position="249"/>
    </location>
</feature>
<protein>
    <submittedName>
        <fullName evidence="5">SH3 domain-containing protein</fullName>
    </submittedName>
</protein>
<feature type="repeat" description="TPR" evidence="1">
    <location>
        <begin position="54"/>
        <end position="87"/>
    </location>
</feature>
<keyword evidence="6" id="KW-1185">Reference proteome</keyword>
<dbReference type="SMART" id="SM00287">
    <property type="entry name" value="SH3b"/>
    <property type="match status" value="1"/>
</dbReference>
<sequence>MKKIVFLFLMIASSITAQSVDSLFTTANNLYKNGEFEKAIKKYKEIESQDLVSSELYYNLGNSYYKLNKVGPTIYYYEKALKIDPLNEDVKNNLVFAKRLALDNIEELPKTILQKFNQNYLQKLSYNQWAITVVLFSFIAAILFLFFYFANTPSKKRFYFVTSIISFFLLISSFFITYNQYQFSKNNIEAIVFAEKTEVRNAPTLNSEEVFTLHEGTKIYVLDAVDNWKKIKLADGKLGWIIAEEIKEL</sequence>